<keyword evidence="6" id="KW-1185">Reference proteome</keyword>
<feature type="compositionally biased region" description="Polar residues" evidence="1">
    <location>
        <begin position="1207"/>
        <end position="1217"/>
    </location>
</feature>
<reference evidence="5" key="2">
    <citation type="submission" date="2025-09" db="UniProtKB">
        <authorList>
            <consortium name="Ensembl"/>
        </authorList>
    </citation>
    <scope>IDENTIFICATION</scope>
</reference>
<dbReference type="Pfam" id="PF24630">
    <property type="entry name" value="PIN_TASOR"/>
    <property type="match status" value="1"/>
</dbReference>
<organism evidence="5 6">
    <name type="scientific">Chrysolophus pictus</name>
    <name type="common">Golden pheasant</name>
    <name type="synonym">Phasianus pictus</name>
    <dbReference type="NCBI Taxonomy" id="9089"/>
    <lineage>
        <taxon>Eukaryota</taxon>
        <taxon>Metazoa</taxon>
        <taxon>Chordata</taxon>
        <taxon>Craniata</taxon>
        <taxon>Vertebrata</taxon>
        <taxon>Euteleostomi</taxon>
        <taxon>Archelosauria</taxon>
        <taxon>Archosauria</taxon>
        <taxon>Dinosauria</taxon>
        <taxon>Saurischia</taxon>
        <taxon>Theropoda</taxon>
        <taxon>Coelurosauria</taxon>
        <taxon>Aves</taxon>
        <taxon>Neognathae</taxon>
        <taxon>Galloanserae</taxon>
        <taxon>Galliformes</taxon>
        <taxon>Phasianidae</taxon>
        <taxon>Phasianinae</taxon>
        <taxon>Chrysolophus</taxon>
    </lineage>
</organism>
<feature type="compositionally biased region" description="Basic and acidic residues" evidence="1">
    <location>
        <begin position="553"/>
        <end position="565"/>
    </location>
</feature>
<protein>
    <recommendedName>
        <fullName evidence="7">Protein FAM208B</fullName>
    </recommendedName>
</protein>
<evidence type="ECO:0000313" key="6">
    <source>
        <dbReference type="Proteomes" id="UP000694543"/>
    </source>
</evidence>
<feature type="region of interest" description="Disordered" evidence="1">
    <location>
        <begin position="382"/>
        <end position="458"/>
    </location>
</feature>
<evidence type="ECO:0000256" key="2">
    <source>
        <dbReference type="SAM" id="SignalP"/>
    </source>
</evidence>
<dbReference type="InterPro" id="IPR056242">
    <property type="entry name" value="PIN_TASOR"/>
</dbReference>
<feature type="compositionally biased region" description="Polar residues" evidence="1">
    <location>
        <begin position="837"/>
        <end position="850"/>
    </location>
</feature>
<dbReference type="InterPro" id="IPR046432">
    <property type="entry name" value="TASOR"/>
</dbReference>
<dbReference type="InterPro" id="IPR056243">
    <property type="entry name" value="TASOR_ab_dom"/>
</dbReference>
<feature type="region of interest" description="Disordered" evidence="1">
    <location>
        <begin position="530"/>
        <end position="624"/>
    </location>
</feature>
<proteinExistence type="predicted"/>
<dbReference type="GO" id="GO:0045814">
    <property type="term" value="P:negative regulation of gene expression, epigenetic"/>
    <property type="evidence" value="ECO:0007669"/>
    <property type="project" value="InterPro"/>
</dbReference>
<feature type="compositionally biased region" description="Basic and acidic residues" evidence="1">
    <location>
        <begin position="404"/>
        <end position="420"/>
    </location>
</feature>
<feature type="region of interest" description="Disordered" evidence="1">
    <location>
        <begin position="955"/>
        <end position="1006"/>
    </location>
</feature>
<feature type="region of interest" description="Disordered" evidence="1">
    <location>
        <begin position="643"/>
        <end position="666"/>
    </location>
</feature>
<feature type="compositionally biased region" description="Polar residues" evidence="1">
    <location>
        <begin position="876"/>
        <end position="889"/>
    </location>
</feature>
<evidence type="ECO:0000256" key="1">
    <source>
        <dbReference type="SAM" id="MobiDB-lite"/>
    </source>
</evidence>
<feature type="region of interest" description="Disordered" evidence="1">
    <location>
        <begin position="307"/>
        <end position="331"/>
    </location>
</feature>
<feature type="signal peptide" evidence="2">
    <location>
        <begin position="1"/>
        <end position="18"/>
    </location>
</feature>
<dbReference type="GO" id="GO:0005654">
    <property type="term" value="C:nucleoplasm"/>
    <property type="evidence" value="ECO:0007669"/>
    <property type="project" value="TreeGrafter"/>
</dbReference>
<keyword evidence="2" id="KW-0732">Signal</keyword>
<feature type="region of interest" description="Disordered" evidence="1">
    <location>
        <begin position="922"/>
        <end position="942"/>
    </location>
</feature>
<reference evidence="5" key="1">
    <citation type="submission" date="2025-08" db="UniProtKB">
        <authorList>
            <consortium name="Ensembl"/>
        </authorList>
    </citation>
    <scope>IDENTIFICATION</scope>
</reference>
<feature type="region of interest" description="Disordered" evidence="1">
    <location>
        <begin position="1178"/>
        <end position="1241"/>
    </location>
</feature>
<feature type="region of interest" description="Disordered" evidence="1">
    <location>
        <begin position="824"/>
        <end position="892"/>
    </location>
</feature>
<dbReference type="PANTHER" id="PTHR16207:SF10">
    <property type="entry name" value="PROTEIN TASOR 2"/>
    <property type="match status" value="1"/>
</dbReference>
<feature type="chain" id="PRO_5034274876" description="Protein FAM208B" evidence="2">
    <location>
        <begin position="19"/>
        <end position="1603"/>
    </location>
</feature>
<feature type="domain" description="TASOR alpha/beta" evidence="3">
    <location>
        <begin position="1358"/>
        <end position="1452"/>
    </location>
</feature>
<dbReference type="Ensembl" id="ENSCPIT00010021104.1">
    <property type="protein sequence ID" value="ENSCPIP00010017748.1"/>
    <property type="gene ID" value="ENSCPIG00010014178.1"/>
</dbReference>
<evidence type="ECO:0008006" key="7">
    <source>
        <dbReference type="Google" id="ProtNLM"/>
    </source>
</evidence>
<feature type="compositionally biased region" description="Polar residues" evidence="1">
    <location>
        <begin position="601"/>
        <end position="624"/>
    </location>
</feature>
<evidence type="ECO:0000259" key="3">
    <source>
        <dbReference type="Pfam" id="PF23314"/>
    </source>
</evidence>
<feature type="domain" description="TASOR PIN" evidence="4">
    <location>
        <begin position="1456"/>
        <end position="1593"/>
    </location>
</feature>
<sequence length="1603" mass="178005">MNESFCLLSSLPFPKTFSLLLLGLYCPWRGQLSIQGQLLCNIALRTPYSSTIPAQLPHNLDINHVMGLSDLKKKLPEAAFGKRNYIESEVCFQGVYFSLYEVEISNKDQHKMDQLLENLRKRDLVSIVKCLGRKACVYQLTSSFVFEGHNSKCERKASDISLKIASVLPGLRYALQKATNSSWGDVLGTNVCIKQHFQEYAKLEENTQQASSQNTEAPCSSCLSPAKDEGIKSCRGHSEQSFSQLQHYLSNPSSYTLEMSAALGCLAGAAQSLCSNSETAHKVDFSLAVPPEPIPPDVKGGNPKAALGLDQSKGPTKDVSASSKLWVKQNKRKSSGTKVNITFSFPKKTGLTANSNEPMLKLAHLQFPHRRKRGAEVLSAEFVHKTQSEPVQKRTSAPSSSGSETKRPKMLKNSDVKKAPVTESTAKPVKSQVIKSVANRPSKPHTKKPAESGKNASPYGNIYLKNRAIQHHCQVVVTACSAAAKGHLVLRVWIGVSDYESHALNLLADLALGSCIPPFNPMDSRMISLSCSSSTDSAKEQQSHRKPKSSRSASDHEYHRVDKLAKAVVSSSKAPPNQKLPPIGKTELKDSTPIPGEKSFGVNSKNSQQTCVLPSRETTQEATEVNKHSFISSEHSYASLMPEHSKKHRGVPYPGSVPSRNGTRSSRAAPLVGKVLPFRHQNSTCPQSPFEAMMARCRSSLQPPRLKVDFAKSHTVSHCGESMKVTFQWEEEYLFHLDSRYTNDALEKTVIRALHGPWDSDLPDDVEEMKLILHMWVALFYSKPSKLLSSTRKVVEHSNPKKYVSLNSTGDFFELSEDSDDCFEMETCPADSRSEPDQTPSSSLDPSTHCQGCFNPEENPLTLLSAGESHPDQNKVSEQGQHGSPSANHTDVLDEPLEACDGQGFAFSCAAWASGSDTEASTDVCLGAEKPPRSNEMSPVDAPQELKTSLCDLLESDSSSSMREEEPVGDISPPLTVAQHQQSSPNSPSLPSPHQDPSPHGTAADPHCCLLEQSDWEDPSYRSSSSDSDWEKHLGRTAHPLLTPRGCHCSRSMGATRTDCDFSSSMSSGCSEGCSEEWGSLSTEEGCWWPTSQWNTSSRHMPPYVNITDSWGISRDYLNFTVTTKCPGRMGSSQGQTHLLESLMGTWRGFEEITQHTLDMEHLRFHYKLKQILRSGTPPHSTSIFPRDCSPQPSSVRGAPAPHSLRSRSPLQVTILPSDTRPRGLRSHQQCSHRRDPSHCTPSWDTCWWQRSRASSPNQDCAAPFHLSKLKYENKLKDSRGDISVILDEYAEFNRVMLSRVDTQGESREKGLAQGETISTQRCASLPRRTAAFEDVITELCSTLQFRLRSVAEEACRQPGMFYLVETGEEPFFARVKTLLKKDGHVEIEPLSFCKTKHRDTNWLLIIIRNEDISSHIHKVPCLLRLKHCPNVVFAGVDSPEDITDQTYQELFHTGGFVVSDNEVLETVTLGQLKEVVKVLEKLNRSGRWKWFLHYKESKKLRENVRVDANAHRKNLILKSCQDLIEVLHYHACDSSSSPRSEYLKCLLNLQVQHVGARFAVYLTEKPSVSRDVFENKGILVADISTFLGMAQKVAAPFRRSCW</sequence>
<dbReference type="Pfam" id="PF23314">
    <property type="entry name" value="TASOR_alpha-beta"/>
    <property type="match status" value="1"/>
</dbReference>
<accession>A0A8C3LZK6</accession>
<feature type="compositionally biased region" description="Polar residues" evidence="1">
    <location>
        <begin position="388"/>
        <end position="403"/>
    </location>
</feature>
<dbReference type="Proteomes" id="UP000694543">
    <property type="component" value="Unplaced"/>
</dbReference>
<evidence type="ECO:0000313" key="5">
    <source>
        <dbReference type="Ensembl" id="ENSCPIP00010017748.1"/>
    </source>
</evidence>
<name>A0A8C3LZK6_CHRPC</name>
<evidence type="ECO:0000259" key="4">
    <source>
        <dbReference type="Pfam" id="PF24630"/>
    </source>
</evidence>
<dbReference type="PANTHER" id="PTHR16207">
    <property type="entry name" value="SET DOMAIN-CONTAINING PROTEIN"/>
    <property type="match status" value="1"/>
</dbReference>